<evidence type="ECO:0000313" key="1">
    <source>
        <dbReference type="EMBL" id="MCQ8277790.1"/>
    </source>
</evidence>
<evidence type="ECO:0008006" key="3">
    <source>
        <dbReference type="Google" id="ProtNLM"/>
    </source>
</evidence>
<comment type="caution">
    <text evidence="1">The sequence shown here is derived from an EMBL/GenBank/DDBJ whole genome shotgun (WGS) entry which is preliminary data.</text>
</comment>
<dbReference type="RefSeq" id="WP_422863250.1">
    <property type="nucleotide sequence ID" value="NZ_JAMSKV010000003.1"/>
</dbReference>
<accession>A0ABT1W4I8</accession>
<keyword evidence="2" id="KW-1185">Reference proteome</keyword>
<protein>
    <recommendedName>
        <fullName evidence="3">Phage tail protein</fullName>
    </recommendedName>
</protein>
<dbReference type="Proteomes" id="UP001524587">
    <property type="component" value="Unassembled WGS sequence"/>
</dbReference>
<dbReference type="EMBL" id="JAMSKV010000003">
    <property type="protein sequence ID" value="MCQ8277790.1"/>
    <property type="molecule type" value="Genomic_DNA"/>
</dbReference>
<evidence type="ECO:0000313" key="2">
    <source>
        <dbReference type="Proteomes" id="UP001524587"/>
    </source>
</evidence>
<organism evidence="1 2">
    <name type="scientific">Endosaccharibacter trunci</name>
    <dbReference type="NCBI Taxonomy" id="2812733"/>
    <lineage>
        <taxon>Bacteria</taxon>
        <taxon>Pseudomonadati</taxon>
        <taxon>Pseudomonadota</taxon>
        <taxon>Alphaproteobacteria</taxon>
        <taxon>Acetobacterales</taxon>
        <taxon>Acetobacteraceae</taxon>
        <taxon>Endosaccharibacter</taxon>
    </lineage>
</organism>
<sequence>MSLASNMLGSVAAAVANQPAPVVLGSLVLSGAEAPSRITIGGRQLAAIHKLPGGARIIDAMGPDDNAVVWQGIFIGPTAASRVRMVDALRTQGLPCTLSFGDYLFEVIVVDFRYSYESRGAVISYSIRAEKTQAGAETTSATALESAIADCATATQFLQNTQASLAAYGGLTGGLSGASASLLPGALSMVGASAIAVSSSDSFATQSQTLLSCTGAVQAVITQASVGSLASGAPPFGVSSGAGLVAVTQQAAVLAGAVAAGGYLNRAGVGLAAANAQAATIGIHS</sequence>
<reference evidence="1 2" key="1">
    <citation type="submission" date="2022-06" db="EMBL/GenBank/DDBJ databases">
        <title>Endosaccharibacter gen. nov., sp. nov., endophytic bacteria isolated from sugarcane.</title>
        <authorList>
            <person name="Pitiwittayakul N."/>
            <person name="Yukphan P."/>
            <person name="Charoenyingcharoen P."/>
            <person name="Tanasupawat S."/>
        </authorList>
    </citation>
    <scope>NUCLEOTIDE SEQUENCE [LARGE SCALE GENOMIC DNA]</scope>
    <source>
        <strain evidence="1 2">KSS8</strain>
    </source>
</reference>
<proteinExistence type="predicted"/>
<name>A0ABT1W4I8_9PROT</name>
<gene>
    <name evidence="1" type="ORF">NFI95_04945</name>
</gene>